<keyword evidence="6" id="KW-0067">ATP-binding</keyword>
<dbReference type="InterPro" id="IPR011009">
    <property type="entry name" value="Kinase-like_dom_sf"/>
</dbReference>
<dbReference type="SMART" id="SM00220">
    <property type="entry name" value="S_TKc"/>
    <property type="match status" value="1"/>
</dbReference>
<dbReference type="EC" id="2.7.11.1" evidence="1"/>
<dbReference type="PROSITE" id="PS50011">
    <property type="entry name" value="PROTEIN_KINASE_DOM"/>
    <property type="match status" value="1"/>
</dbReference>
<dbReference type="PROSITE" id="PS00108">
    <property type="entry name" value="PROTEIN_KINASE_ST"/>
    <property type="match status" value="1"/>
</dbReference>
<feature type="compositionally biased region" description="Basic and acidic residues" evidence="9">
    <location>
        <begin position="8"/>
        <end position="24"/>
    </location>
</feature>
<comment type="catalytic activity">
    <reaction evidence="8">
        <text>L-seryl-[protein] + ATP = O-phospho-L-seryl-[protein] + ADP + H(+)</text>
        <dbReference type="Rhea" id="RHEA:17989"/>
        <dbReference type="Rhea" id="RHEA-COMP:9863"/>
        <dbReference type="Rhea" id="RHEA-COMP:11604"/>
        <dbReference type="ChEBI" id="CHEBI:15378"/>
        <dbReference type="ChEBI" id="CHEBI:29999"/>
        <dbReference type="ChEBI" id="CHEBI:30616"/>
        <dbReference type="ChEBI" id="CHEBI:83421"/>
        <dbReference type="ChEBI" id="CHEBI:456216"/>
        <dbReference type="EC" id="2.7.11.1"/>
    </reaction>
</comment>
<evidence type="ECO:0000256" key="1">
    <source>
        <dbReference type="ARBA" id="ARBA00012513"/>
    </source>
</evidence>
<dbReference type="GO" id="GO:0005524">
    <property type="term" value="F:ATP binding"/>
    <property type="evidence" value="ECO:0007669"/>
    <property type="project" value="UniProtKB-KW"/>
</dbReference>
<keyword evidence="4" id="KW-0547">Nucleotide-binding</keyword>
<dbReference type="GO" id="GO:0045747">
    <property type="term" value="P:positive regulation of Notch signaling pathway"/>
    <property type="evidence" value="ECO:0007669"/>
    <property type="project" value="TreeGrafter"/>
</dbReference>
<evidence type="ECO:0000256" key="2">
    <source>
        <dbReference type="ARBA" id="ARBA00022527"/>
    </source>
</evidence>
<evidence type="ECO:0000256" key="8">
    <source>
        <dbReference type="ARBA" id="ARBA00048679"/>
    </source>
</evidence>
<dbReference type="PANTHER" id="PTHR22967">
    <property type="entry name" value="SERINE/THREONINE PROTEIN KINASE"/>
    <property type="match status" value="1"/>
</dbReference>
<protein>
    <recommendedName>
        <fullName evidence="1">non-specific serine/threonine protein kinase</fullName>
        <ecNumber evidence="1">2.7.11.1</ecNumber>
    </recommendedName>
</protein>
<keyword evidence="5" id="KW-0418">Kinase</keyword>
<sequence length="208" mass="23439">MPLAGLFGKEKERQGPSSSNEKDVRGAVIKLQHNTVTLERKLAEGGFAIVYLASDKNGRQYALKRQFISEDERQLQACKRECQIISSLSSHKNIVSYVDHLITQGRDGVYDYMLLTAYYRTSVLALMNERLMSSRCLSAKEVLSIFCDMCEAVARLHHSQTPVIHRDLKVENILIDDRNRDAPVFVLCDFGSATTKRGSIATLVDQIQ</sequence>
<dbReference type="GO" id="GO:0004674">
    <property type="term" value="F:protein serine/threonine kinase activity"/>
    <property type="evidence" value="ECO:0007669"/>
    <property type="project" value="UniProtKB-KW"/>
</dbReference>
<dbReference type="Gene3D" id="1.10.510.10">
    <property type="entry name" value="Transferase(Phosphotransferase) domain 1"/>
    <property type="match status" value="1"/>
</dbReference>
<evidence type="ECO:0000256" key="9">
    <source>
        <dbReference type="SAM" id="MobiDB-lite"/>
    </source>
</evidence>
<evidence type="ECO:0000259" key="10">
    <source>
        <dbReference type="PROSITE" id="PS50011"/>
    </source>
</evidence>
<evidence type="ECO:0000256" key="3">
    <source>
        <dbReference type="ARBA" id="ARBA00022679"/>
    </source>
</evidence>
<comment type="catalytic activity">
    <reaction evidence="7">
        <text>L-threonyl-[protein] + ATP = O-phospho-L-threonyl-[protein] + ADP + H(+)</text>
        <dbReference type="Rhea" id="RHEA:46608"/>
        <dbReference type="Rhea" id="RHEA-COMP:11060"/>
        <dbReference type="Rhea" id="RHEA-COMP:11605"/>
        <dbReference type="ChEBI" id="CHEBI:15378"/>
        <dbReference type="ChEBI" id="CHEBI:30013"/>
        <dbReference type="ChEBI" id="CHEBI:30616"/>
        <dbReference type="ChEBI" id="CHEBI:61977"/>
        <dbReference type="ChEBI" id="CHEBI:456216"/>
        <dbReference type="EC" id="2.7.11.1"/>
    </reaction>
</comment>
<dbReference type="PANTHER" id="PTHR22967:SF57">
    <property type="entry name" value="AUXILIN, ISOFORM A-RELATED"/>
    <property type="match status" value="1"/>
</dbReference>
<dbReference type="GO" id="GO:2000369">
    <property type="term" value="P:regulation of clathrin-dependent endocytosis"/>
    <property type="evidence" value="ECO:0007669"/>
    <property type="project" value="TreeGrafter"/>
</dbReference>
<dbReference type="GO" id="GO:0005737">
    <property type="term" value="C:cytoplasm"/>
    <property type="evidence" value="ECO:0007669"/>
    <property type="project" value="TreeGrafter"/>
</dbReference>
<dbReference type="AlphaFoldDB" id="A0A914W2G4"/>
<name>A0A914W2G4_9BILA</name>
<keyword evidence="11" id="KW-1185">Reference proteome</keyword>
<dbReference type="Pfam" id="PF00069">
    <property type="entry name" value="Pkinase"/>
    <property type="match status" value="1"/>
</dbReference>
<evidence type="ECO:0000256" key="4">
    <source>
        <dbReference type="ARBA" id="ARBA00022741"/>
    </source>
</evidence>
<dbReference type="InterPro" id="IPR008271">
    <property type="entry name" value="Ser/Thr_kinase_AS"/>
</dbReference>
<keyword evidence="3" id="KW-0808">Transferase</keyword>
<evidence type="ECO:0000256" key="6">
    <source>
        <dbReference type="ARBA" id="ARBA00022840"/>
    </source>
</evidence>
<dbReference type="InterPro" id="IPR000719">
    <property type="entry name" value="Prot_kinase_dom"/>
</dbReference>
<reference evidence="12" key="1">
    <citation type="submission" date="2022-11" db="UniProtKB">
        <authorList>
            <consortium name="WormBaseParasite"/>
        </authorList>
    </citation>
    <scope>IDENTIFICATION</scope>
</reference>
<feature type="domain" description="Protein kinase" evidence="10">
    <location>
        <begin position="36"/>
        <end position="208"/>
    </location>
</feature>
<feature type="region of interest" description="Disordered" evidence="9">
    <location>
        <begin position="1"/>
        <end position="24"/>
    </location>
</feature>
<evidence type="ECO:0000256" key="7">
    <source>
        <dbReference type="ARBA" id="ARBA00047899"/>
    </source>
</evidence>
<evidence type="ECO:0000313" key="12">
    <source>
        <dbReference type="WBParaSite" id="PSAMB.scaffold3018size20006.g20077.t1"/>
    </source>
</evidence>
<evidence type="ECO:0000256" key="5">
    <source>
        <dbReference type="ARBA" id="ARBA00022777"/>
    </source>
</evidence>
<dbReference type="SUPFAM" id="SSF56112">
    <property type="entry name" value="Protein kinase-like (PK-like)"/>
    <property type="match status" value="1"/>
</dbReference>
<organism evidence="11 12">
    <name type="scientific">Plectus sambesii</name>
    <dbReference type="NCBI Taxonomy" id="2011161"/>
    <lineage>
        <taxon>Eukaryota</taxon>
        <taxon>Metazoa</taxon>
        <taxon>Ecdysozoa</taxon>
        <taxon>Nematoda</taxon>
        <taxon>Chromadorea</taxon>
        <taxon>Plectida</taxon>
        <taxon>Plectina</taxon>
        <taxon>Plectoidea</taxon>
        <taxon>Plectidae</taxon>
        <taxon>Plectus</taxon>
    </lineage>
</organism>
<proteinExistence type="predicted"/>
<keyword evidence="2" id="KW-0723">Serine/threonine-protein kinase</keyword>
<evidence type="ECO:0000313" key="11">
    <source>
        <dbReference type="Proteomes" id="UP000887566"/>
    </source>
</evidence>
<dbReference type="GO" id="GO:0035612">
    <property type="term" value="F:AP-2 adaptor complex binding"/>
    <property type="evidence" value="ECO:0007669"/>
    <property type="project" value="TreeGrafter"/>
</dbReference>
<dbReference type="WBParaSite" id="PSAMB.scaffold3018size20006.g20077.t1">
    <property type="protein sequence ID" value="PSAMB.scaffold3018size20006.g20077.t1"/>
    <property type="gene ID" value="PSAMB.scaffold3018size20006.g20077"/>
</dbReference>
<dbReference type="Proteomes" id="UP000887566">
    <property type="component" value="Unplaced"/>
</dbReference>
<accession>A0A914W2G4</accession>